<dbReference type="Gene3D" id="1.10.390.10">
    <property type="entry name" value="Neutral Protease Domain 2"/>
    <property type="match status" value="1"/>
</dbReference>
<dbReference type="Pfam" id="PF25577">
    <property type="entry name" value="TPR_TAF2_C"/>
    <property type="match status" value="1"/>
</dbReference>
<evidence type="ECO:0000256" key="5">
    <source>
        <dbReference type="ARBA" id="ARBA00023163"/>
    </source>
</evidence>
<feature type="compositionally biased region" description="Basic and acidic residues" evidence="7">
    <location>
        <begin position="1292"/>
        <end position="1309"/>
    </location>
</feature>
<dbReference type="InterPro" id="IPR027268">
    <property type="entry name" value="Peptidase_M4/M1_CTD_sf"/>
</dbReference>
<evidence type="ECO:0000313" key="11">
    <source>
        <dbReference type="EMBL" id="JAT66401.1"/>
    </source>
</evidence>
<keyword evidence="11" id="KW-0648">Protein biosynthesis</keyword>
<comment type="similarity">
    <text evidence="2">Belongs to the TAF2 family.</text>
</comment>
<dbReference type="InterPro" id="IPR016024">
    <property type="entry name" value="ARM-type_fold"/>
</dbReference>
<dbReference type="SUPFAM" id="SSF48371">
    <property type="entry name" value="ARM repeat"/>
    <property type="match status" value="1"/>
</dbReference>
<dbReference type="GO" id="GO:0000976">
    <property type="term" value="F:transcription cis-regulatory region binding"/>
    <property type="evidence" value="ECO:0007669"/>
    <property type="project" value="TreeGrafter"/>
</dbReference>
<dbReference type="GO" id="GO:0005669">
    <property type="term" value="C:transcription factor TFIID complex"/>
    <property type="evidence" value="ECO:0007669"/>
    <property type="project" value="InterPro"/>
</dbReference>
<dbReference type="CDD" id="cd09839">
    <property type="entry name" value="M1_like_TAF2"/>
    <property type="match status" value="1"/>
</dbReference>
<dbReference type="PANTHER" id="PTHR15137">
    <property type="entry name" value="TRANSCRIPTION INITIATION FACTOR TFIID"/>
    <property type="match status" value="1"/>
</dbReference>
<accession>A0A1D1ZHW3</accession>
<organism evidence="11">
    <name type="scientific">Anthurium amnicola</name>
    <dbReference type="NCBI Taxonomy" id="1678845"/>
    <lineage>
        <taxon>Eukaryota</taxon>
        <taxon>Viridiplantae</taxon>
        <taxon>Streptophyta</taxon>
        <taxon>Embryophyta</taxon>
        <taxon>Tracheophyta</taxon>
        <taxon>Spermatophyta</taxon>
        <taxon>Magnoliopsida</taxon>
        <taxon>Liliopsida</taxon>
        <taxon>Araceae</taxon>
        <taxon>Pothoideae</taxon>
        <taxon>Potheae</taxon>
        <taxon>Anthurium</taxon>
    </lineage>
</organism>
<feature type="domain" description="Transcription initiation factor TFIID subunit 2 TPR repeats" evidence="10">
    <location>
        <begin position="672"/>
        <end position="972"/>
    </location>
</feature>
<dbReference type="GO" id="GO:0016251">
    <property type="term" value="F:RNA polymerase II general transcription initiation factor activity"/>
    <property type="evidence" value="ECO:0007669"/>
    <property type="project" value="TreeGrafter"/>
</dbReference>
<dbReference type="InterPro" id="IPR057345">
    <property type="entry name" value="Ig-like_TAF2"/>
</dbReference>
<protein>
    <recommendedName>
        <fullName evidence="3">Transcription initiation factor TFIID subunit 2</fullName>
    </recommendedName>
</protein>
<dbReference type="SUPFAM" id="SSF55486">
    <property type="entry name" value="Metalloproteases ('zincins'), catalytic domain"/>
    <property type="match status" value="1"/>
</dbReference>
<dbReference type="GO" id="GO:0008237">
    <property type="term" value="F:metallopeptidase activity"/>
    <property type="evidence" value="ECO:0007669"/>
    <property type="project" value="InterPro"/>
</dbReference>
<dbReference type="Gene3D" id="1.25.10.10">
    <property type="entry name" value="Leucine-rich Repeat Variant"/>
    <property type="match status" value="1"/>
</dbReference>
<dbReference type="InterPro" id="IPR014782">
    <property type="entry name" value="Peptidase_M1_dom"/>
</dbReference>
<keyword evidence="6" id="KW-0539">Nucleus</keyword>
<keyword evidence="4" id="KW-0805">Transcription regulation</keyword>
<feature type="region of interest" description="Disordered" evidence="7">
    <location>
        <begin position="1152"/>
        <end position="1200"/>
    </location>
</feature>
<dbReference type="InterPro" id="IPR057991">
    <property type="entry name" value="TPR_TAF2_C"/>
</dbReference>
<feature type="domain" description="Peptidase M1 membrane alanine aminopeptidase" evidence="8">
    <location>
        <begin position="302"/>
        <end position="494"/>
    </location>
</feature>
<evidence type="ECO:0000256" key="7">
    <source>
        <dbReference type="SAM" id="MobiDB-lite"/>
    </source>
</evidence>
<feature type="region of interest" description="Disordered" evidence="7">
    <location>
        <begin position="1267"/>
        <end position="1338"/>
    </location>
</feature>
<comment type="subcellular location">
    <subcellularLocation>
        <location evidence="1">Nucleus</location>
    </subcellularLocation>
</comment>
<evidence type="ECO:0000256" key="2">
    <source>
        <dbReference type="ARBA" id="ARBA00010937"/>
    </source>
</evidence>
<dbReference type="PANTHER" id="PTHR15137:SF9">
    <property type="entry name" value="TRANSCRIPTION INITIATION FACTOR TFIID SUBUNIT 2"/>
    <property type="match status" value="1"/>
</dbReference>
<dbReference type="GO" id="GO:0003682">
    <property type="term" value="F:chromatin binding"/>
    <property type="evidence" value="ECO:0007669"/>
    <property type="project" value="TreeGrafter"/>
</dbReference>
<gene>
    <name evidence="11" type="primary">TAF2_1</name>
    <name evidence="11" type="ORF">g.74601</name>
</gene>
<reference evidence="11" key="1">
    <citation type="submission" date="2015-07" db="EMBL/GenBank/DDBJ databases">
        <title>Transcriptome Assembly of Anthurium amnicola.</title>
        <authorList>
            <person name="Suzuki J."/>
        </authorList>
    </citation>
    <scope>NUCLEOTIDE SEQUENCE</scope>
</reference>
<dbReference type="InterPro" id="IPR011989">
    <property type="entry name" value="ARM-like"/>
</dbReference>
<feature type="region of interest" description="Disordered" evidence="7">
    <location>
        <begin position="554"/>
        <end position="577"/>
    </location>
</feature>
<feature type="region of interest" description="Disordered" evidence="7">
    <location>
        <begin position="1"/>
        <end position="24"/>
    </location>
</feature>
<feature type="domain" description="Transcription initiation factor TFIID subunit 2 Ig-like" evidence="9">
    <location>
        <begin position="525"/>
        <end position="669"/>
    </location>
</feature>
<evidence type="ECO:0000256" key="3">
    <source>
        <dbReference type="ARBA" id="ARBA00017363"/>
    </source>
</evidence>
<evidence type="ECO:0000259" key="9">
    <source>
        <dbReference type="Pfam" id="PF25316"/>
    </source>
</evidence>
<dbReference type="GO" id="GO:0008270">
    <property type="term" value="F:zinc ion binding"/>
    <property type="evidence" value="ECO:0007669"/>
    <property type="project" value="InterPro"/>
</dbReference>
<dbReference type="InterPro" id="IPR037813">
    <property type="entry name" value="TAF2"/>
</dbReference>
<evidence type="ECO:0000259" key="10">
    <source>
        <dbReference type="Pfam" id="PF25577"/>
    </source>
</evidence>
<evidence type="ECO:0000256" key="1">
    <source>
        <dbReference type="ARBA" id="ARBA00004123"/>
    </source>
</evidence>
<keyword evidence="5" id="KW-0804">Transcription</keyword>
<dbReference type="Gene3D" id="2.60.40.1730">
    <property type="entry name" value="tricorn interacting facor f3 domain"/>
    <property type="match status" value="1"/>
</dbReference>
<dbReference type="GO" id="GO:0006367">
    <property type="term" value="P:transcription initiation at RNA polymerase II promoter"/>
    <property type="evidence" value="ECO:0007669"/>
    <property type="project" value="TreeGrafter"/>
</dbReference>
<feature type="region of interest" description="Disordered" evidence="7">
    <location>
        <begin position="1361"/>
        <end position="1393"/>
    </location>
</feature>
<dbReference type="InterPro" id="IPR042097">
    <property type="entry name" value="Aminopeptidase_N-like_N_sf"/>
</dbReference>
<dbReference type="Pfam" id="PF01433">
    <property type="entry name" value="Peptidase_M1"/>
    <property type="match status" value="1"/>
</dbReference>
<feature type="compositionally biased region" description="Polar residues" evidence="7">
    <location>
        <begin position="1152"/>
        <end position="1166"/>
    </location>
</feature>
<name>A0A1D1ZHW3_9ARAE</name>
<evidence type="ECO:0000256" key="4">
    <source>
        <dbReference type="ARBA" id="ARBA00023015"/>
    </source>
</evidence>
<proteinExistence type="inferred from homology"/>
<sequence>MAKPRKQKAGEQPSKPPESSGATGTVLHQKLCLSIDMKRRLIYGHTEMKILFPESGFIGLHAVNMTIGCVSVNGEPIEFEFFPHCQVVEDEKRWCSVSCSTTAADAACLTYISSLYKEMVPNLFISCRKTVNSLNVHDYLANGGDRSQNTAEPKIIPNGHLDSDFHQSVKLVRINFQVDVAESGIHFGSNLLYTDSQIRRARCWFPCMDSSLQCCCYDLEFTVDSNLVAVSNGDLLYQVLNQDDPSRKTYVYKLNIPVSACWISLSVAPFEILADSRNGLLSHMSLTPDFSKLRNTVGFFHSAFGYYEDYLSTSFPFRSYKQVFIPQESSVSPVSLGASMCTFGSNLLFDEKIIDETIQTRFKLAYALARQWFGVYIFAETPNDEWLVDGLAGFLTDSFIKRFLGNNEAHFQRYKANYAVCEADVSGATALSSSAAAKDLYGTERLGLFGKVRSWKAVAILQMLEKQMGPESFRKILQRVIHMAQDASRSLRTLSTKEFRHLANKVGNLERPFLKEFFPRWVGSCGCPVLWMGFSYNKRRNVIELAVVRDSTAPTGAISADSPSSESREGAAGGPGMMSIRVHELDGMYDHPSLPMTGETWQLLEIQCHSKLATKRIQKPKKGSKPDGSDENTDAGPTLDARTCLDSPLSWLRADPEMEYLAKIHFHQPLQMWINQLEKDKDVVAQCQAIAILEALPQHPFSVVNALNGVLNDSKAFWRVRIEAALALAHTASEDTDWAGLLHLVKFYKSRQFDAEIGLPRPNDFHDVPEYFVLKVIPRAVALVRAADKTSPREAVEFILQLLKYNDNSGNPYSDVYWLASLVQSISELEFGQQNIMFLSSLLKRIDRLLQFDSLMPSHNGLLTISCIRTLAQIALKMSASVSLDRVFNLLNTFRNDKKTQWRVQIEASRALLTLEFYWKGLDAALSLFLEFLEQEPSLRGQVKLTLHTMHLCEVNLESENQNAITCPTLLALLQLLASRKAYNNIYLRHHLFCILQIIAGRPPTLYGVDRVQPQNMVEHLVDAETGGGQEMMASFLKLRVSKPQEPLVDIKKPEEPIADIEKTQEPLVNALKPREPLGDAQKTQGPLVDAQKIKVLVETRASSSGALPVSQAAKDVDTVSVGHERKYPVVKIKVKQRASSATDYLMGISHGGNNETDVGPTSSVSVDAPGRSLANEPTSTSDQNREVNSFHDHGSRMTASVGSAKLASFDDGARELQCTADSRTSRVPEDRLSPAINLDIAEPHVLKGSPEALYVERVEEKPSLSIELQKSIKHEKKEKKSKKDERKRKREDKVDQKGHHDDPEYLERKRLKKEKKRMEKESKIQTMEPKPSPDLQTWNKTMELGGSSTAVKKVGVVEAKPSKSEALQTSSGTKLRIKLKRPNGGNSQPVVK</sequence>
<evidence type="ECO:0000259" key="8">
    <source>
        <dbReference type="Pfam" id="PF01433"/>
    </source>
</evidence>
<dbReference type="EMBL" id="GDJX01001535">
    <property type="protein sequence ID" value="JAT66401.1"/>
    <property type="molecule type" value="Transcribed_RNA"/>
</dbReference>
<feature type="compositionally biased region" description="Basic and acidic residues" evidence="7">
    <location>
        <begin position="1184"/>
        <end position="1196"/>
    </location>
</feature>
<feature type="region of interest" description="Disordered" evidence="7">
    <location>
        <begin position="615"/>
        <end position="640"/>
    </location>
</feature>
<dbReference type="SUPFAM" id="SSF63737">
    <property type="entry name" value="Leukotriene A4 hydrolase N-terminal domain"/>
    <property type="match status" value="1"/>
</dbReference>
<evidence type="ECO:0000256" key="6">
    <source>
        <dbReference type="ARBA" id="ARBA00023242"/>
    </source>
</evidence>
<dbReference type="GO" id="GO:0003743">
    <property type="term" value="F:translation initiation factor activity"/>
    <property type="evidence" value="ECO:0007669"/>
    <property type="project" value="UniProtKB-KW"/>
</dbReference>
<feature type="compositionally biased region" description="Basic residues" evidence="7">
    <location>
        <begin position="1272"/>
        <end position="1291"/>
    </location>
</feature>
<dbReference type="Pfam" id="PF25316">
    <property type="entry name" value="TAF2_3rd"/>
    <property type="match status" value="1"/>
</dbReference>
<keyword evidence="11" id="KW-0396">Initiation factor</keyword>